<sequence length="115" mass="11315">MTEPRGVMGATRSVVGAVPEIIALAIIAVAGPALLRVMTLSAAGCGAQCDLGMLDFAQRGIPLVITIVAIGAAAAVVVLSVRGRSSVAVFFSAVGVMLAALALAAVLSFIATPPA</sequence>
<comment type="caution">
    <text evidence="2">The sequence shown here is derived from an EMBL/GenBank/DDBJ whole genome shotgun (WGS) entry which is preliminary data.</text>
</comment>
<evidence type="ECO:0000256" key="1">
    <source>
        <dbReference type="SAM" id="Phobius"/>
    </source>
</evidence>
<reference evidence="2 3" key="1">
    <citation type="submission" date="2019-08" db="EMBL/GenBank/DDBJ databases">
        <authorList>
            <person name="Dong K."/>
        </authorList>
    </citation>
    <scope>NUCLEOTIDE SEQUENCE [LARGE SCALE GENOMIC DNA]</scope>
    <source>
        <strain evidence="2 3">M4-8</strain>
    </source>
</reference>
<gene>
    <name evidence="2" type="ORF">FVP60_02710</name>
</gene>
<feature type="transmembrane region" description="Helical" evidence="1">
    <location>
        <begin position="88"/>
        <end position="111"/>
    </location>
</feature>
<proteinExistence type="predicted"/>
<keyword evidence="3" id="KW-1185">Reference proteome</keyword>
<organism evidence="2 3">
    <name type="scientific">Microbacterium mitrae</name>
    <dbReference type="NCBI Taxonomy" id="664640"/>
    <lineage>
        <taxon>Bacteria</taxon>
        <taxon>Bacillati</taxon>
        <taxon>Actinomycetota</taxon>
        <taxon>Actinomycetes</taxon>
        <taxon>Micrococcales</taxon>
        <taxon>Microbacteriaceae</taxon>
        <taxon>Microbacterium</taxon>
    </lineage>
</organism>
<keyword evidence="1" id="KW-0472">Membrane</keyword>
<dbReference type="Proteomes" id="UP000321196">
    <property type="component" value="Unassembled WGS sequence"/>
</dbReference>
<protein>
    <submittedName>
        <fullName evidence="2">Uncharacterized protein</fullName>
    </submittedName>
</protein>
<name>A0A5C8HP94_9MICO</name>
<dbReference type="EMBL" id="VRSW01000001">
    <property type="protein sequence ID" value="TXK05906.1"/>
    <property type="molecule type" value="Genomic_DNA"/>
</dbReference>
<dbReference type="AlphaFoldDB" id="A0A5C8HP94"/>
<evidence type="ECO:0000313" key="3">
    <source>
        <dbReference type="Proteomes" id="UP000321196"/>
    </source>
</evidence>
<feature type="transmembrane region" description="Helical" evidence="1">
    <location>
        <begin position="60"/>
        <end position="81"/>
    </location>
</feature>
<dbReference type="RefSeq" id="WP_147824717.1">
    <property type="nucleotide sequence ID" value="NZ_BAAARG010000001.1"/>
</dbReference>
<accession>A0A5C8HP94</accession>
<keyword evidence="1" id="KW-1133">Transmembrane helix</keyword>
<evidence type="ECO:0000313" key="2">
    <source>
        <dbReference type="EMBL" id="TXK05906.1"/>
    </source>
</evidence>
<feature type="transmembrane region" description="Helical" evidence="1">
    <location>
        <begin position="21"/>
        <end position="40"/>
    </location>
</feature>
<keyword evidence="1" id="KW-0812">Transmembrane</keyword>